<reference evidence="1 2" key="1">
    <citation type="journal article" date="2005" name="Nature">
        <title>The map-based sequence of the rice genome.</title>
        <authorList>
            <consortium name="International rice genome sequencing project (IRGSP)"/>
            <person name="Matsumoto T."/>
            <person name="Wu J."/>
            <person name="Kanamori H."/>
            <person name="Katayose Y."/>
            <person name="Fujisawa M."/>
            <person name="Namiki N."/>
            <person name="Mizuno H."/>
            <person name="Yamamoto K."/>
            <person name="Antonio B.A."/>
            <person name="Baba T."/>
            <person name="Sakata K."/>
            <person name="Nagamura Y."/>
            <person name="Aoki H."/>
            <person name="Arikawa K."/>
            <person name="Arita K."/>
            <person name="Bito T."/>
            <person name="Chiden Y."/>
            <person name="Fujitsuka N."/>
            <person name="Fukunaka R."/>
            <person name="Hamada M."/>
            <person name="Harada C."/>
            <person name="Hayashi A."/>
            <person name="Hijishita S."/>
            <person name="Honda M."/>
            <person name="Hosokawa S."/>
            <person name="Ichikawa Y."/>
            <person name="Idonuma A."/>
            <person name="Iijima M."/>
            <person name="Ikeda M."/>
            <person name="Ikeno M."/>
            <person name="Ito K."/>
            <person name="Ito S."/>
            <person name="Ito T."/>
            <person name="Ito Y."/>
            <person name="Ito Y."/>
            <person name="Iwabuchi A."/>
            <person name="Kamiya K."/>
            <person name="Karasawa W."/>
            <person name="Kurita K."/>
            <person name="Katagiri S."/>
            <person name="Kikuta A."/>
            <person name="Kobayashi H."/>
            <person name="Kobayashi N."/>
            <person name="Machita K."/>
            <person name="Maehara T."/>
            <person name="Masukawa M."/>
            <person name="Mizubayashi T."/>
            <person name="Mukai Y."/>
            <person name="Nagasaki H."/>
            <person name="Nagata Y."/>
            <person name="Naito S."/>
            <person name="Nakashima M."/>
            <person name="Nakama Y."/>
            <person name="Nakamichi Y."/>
            <person name="Nakamura M."/>
            <person name="Meguro A."/>
            <person name="Negishi M."/>
            <person name="Ohta I."/>
            <person name="Ohta T."/>
            <person name="Okamoto M."/>
            <person name="Ono N."/>
            <person name="Saji S."/>
            <person name="Sakaguchi M."/>
            <person name="Sakai K."/>
            <person name="Shibata M."/>
            <person name="Shimokawa T."/>
            <person name="Song J."/>
            <person name="Takazaki Y."/>
            <person name="Terasawa K."/>
            <person name="Tsugane M."/>
            <person name="Tsuji K."/>
            <person name="Ueda S."/>
            <person name="Waki K."/>
            <person name="Yamagata H."/>
            <person name="Yamamoto M."/>
            <person name="Yamamoto S."/>
            <person name="Yamane H."/>
            <person name="Yoshiki S."/>
            <person name="Yoshihara R."/>
            <person name="Yukawa K."/>
            <person name="Zhong H."/>
            <person name="Yano M."/>
            <person name="Yuan Q."/>
            <person name="Ouyang S."/>
            <person name="Liu J."/>
            <person name="Jones K.M."/>
            <person name="Gansberger K."/>
            <person name="Moffat K."/>
            <person name="Hill J."/>
            <person name="Bera J."/>
            <person name="Fadrosh D."/>
            <person name="Jin S."/>
            <person name="Johri S."/>
            <person name="Kim M."/>
            <person name="Overton L."/>
            <person name="Reardon M."/>
            <person name="Tsitrin T."/>
            <person name="Vuong H."/>
            <person name="Weaver B."/>
            <person name="Ciecko A."/>
            <person name="Tallon L."/>
            <person name="Jackson J."/>
            <person name="Pai G."/>
            <person name="Aken S.V."/>
            <person name="Utterback T."/>
            <person name="Reidmuller S."/>
            <person name="Feldblyum T."/>
            <person name="Hsiao J."/>
            <person name="Zismann V."/>
            <person name="Iobst S."/>
            <person name="de Vazeille A.R."/>
            <person name="Buell C.R."/>
            <person name="Ying K."/>
            <person name="Li Y."/>
            <person name="Lu T."/>
            <person name="Huang Y."/>
            <person name="Zhao Q."/>
            <person name="Feng Q."/>
            <person name="Zhang L."/>
            <person name="Zhu J."/>
            <person name="Weng Q."/>
            <person name="Mu J."/>
            <person name="Lu Y."/>
            <person name="Fan D."/>
            <person name="Liu Y."/>
            <person name="Guan J."/>
            <person name="Zhang Y."/>
            <person name="Yu S."/>
            <person name="Liu X."/>
            <person name="Zhang Y."/>
            <person name="Hong G."/>
            <person name="Han B."/>
            <person name="Choisne N."/>
            <person name="Demange N."/>
            <person name="Orjeda G."/>
            <person name="Samain S."/>
            <person name="Cattolico L."/>
            <person name="Pelletier E."/>
            <person name="Couloux A."/>
            <person name="Segurens B."/>
            <person name="Wincker P."/>
            <person name="D'Hont A."/>
            <person name="Scarpelli C."/>
            <person name="Weissenbach J."/>
            <person name="Salanoubat M."/>
            <person name="Quetier F."/>
            <person name="Yu Y."/>
            <person name="Kim H.R."/>
            <person name="Rambo T."/>
            <person name="Currie J."/>
            <person name="Collura K."/>
            <person name="Luo M."/>
            <person name="Yang T."/>
            <person name="Ammiraju J.S.S."/>
            <person name="Engler F."/>
            <person name="Soderlund C."/>
            <person name="Wing R.A."/>
            <person name="Palmer L.E."/>
            <person name="de la Bastide M."/>
            <person name="Spiegel L."/>
            <person name="Nascimento L."/>
            <person name="Zutavern T."/>
            <person name="O'Shaughnessy A."/>
            <person name="Dike S."/>
            <person name="Dedhia N."/>
            <person name="Preston R."/>
            <person name="Balija V."/>
            <person name="McCombie W.R."/>
            <person name="Chow T."/>
            <person name="Chen H."/>
            <person name="Chung M."/>
            <person name="Chen C."/>
            <person name="Shaw J."/>
            <person name="Wu H."/>
            <person name="Hsiao K."/>
            <person name="Chao Y."/>
            <person name="Chu M."/>
            <person name="Cheng C."/>
            <person name="Hour A."/>
            <person name="Lee P."/>
            <person name="Lin S."/>
            <person name="Lin Y."/>
            <person name="Liou J."/>
            <person name="Liu S."/>
            <person name="Hsing Y."/>
            <person name="Raghuvanshi S."/>
            <person name="Mohanty A."/>
            <person name="Bharti A.K."/>
            <person name="Gaur A."/>
            <person name="Gupta V."/>
            <person name="Kumar D."/>
            <person name="Ravi V."/>
            <person name="Vij S."/>
            <person name="Kapur A."/>
            <person name="Khurana P."/>
            <person name="Khurana P."/>
            <person name="Khurana J.P."/>
            <person name="Tyagi A.K."/>
            <person name="Gaikwad K."/>
            <person name="Singh A."/>
            <person name="Dalal V."/>
            <person name="Srivastava S."/>
            <person name="Dixit A."/>
            <person name="Pal A.K."/>
            <person name="Ghazi I.A."/>
            <person name="Yadav M."/>
            <person name="Pandit A."/>
            <person name="Bhargava A."/>
            <person name="Sureshbabu K."/>
            <person name="Batra K."/>
            <person name="Sharma T.R."/>
            <person name="Mohapatra T."/>
            <person name="Singh N.K."/>
            <person name="Messing J."/>
            <person name="Nelson A.B."/>
            <person name="Fuks G."/>
            <person name="Kavchok S."/>
            <person name="Keizer G."/>
            <person name="Linton E."/>
            <person name="Llaca V."/>
            <person name="Song R."/>
            <person name="Tanyolac B."/>
            <person name="Young S."/>
            <person name="Ho-Il K."/>
            <person name="Hahn J.H."/>
            <person name="Sangsakoo G."/>
            <person name="Vanavichit A."/>
            <person name="de Mattos Luiz.A.T."/>
            <person name="Zimmer P.D."/>
            <person name="Malone G."/>
            <person name="Dellagostin O."/>
            <person name="de Oliveira A.C."/>
            <person name="Bevan M."/>
            <person name="Bancroft I."/>
            <person name="Minx P."/>
            <person name="Cordum H."/>
            <person name="Wilson R."/>
            <person name="Cheng Z."/>
            <person name="Jin W."/>
            <person name="Jiang J."/>
            <person name="Leong S.A."/>
            <person name="Iwama H."/>
            <person name="Gojobori T."/>
            <person name="Itoh T."/>
            <person name="Niimura Y."/>
            <person name="Fujii Y."/>
            <person name="Habara T."/>
            <person name="Sakai H."/>
            <person name="Sato Y."/>
            <person name="Wilson G."/>
            <person name="Kumar K."/>
            <person name="McCouch S."/>
            <person name="Juretic N."/>
            <person name="Hoen D."/>
            <person name="Wright S."/>
            <person name="Bruskiewich R."/>
            <person name="Bureau T."/>
            <person name="Miyao A."/>
            <person name="Hirochika H."/>
            <person name="Nishikawa T."/>
            <person name="Kadowaki K."/>
            <person name="Sugiura M."/>
            <person name="Burr B."/>
            <person name="Sasaki T."/>
        </authorList>
    </citation>
    <scope>NUCLEOTIDE SEQUENCE [LARGE SCALE GENOMIC DNA]</scope>
    <source>
        <strain evidence="2">cv. Nipponbare</strain>
    </source>
</reference>
<dbReference type="AlphaFoldDB" id="Q0IPL9"/>
<dbReference type="Proteomes" id="UP000000763">
    <property type="component" value="Chromosome 12"/>
</dbReference>
<organism evidence="1 2">
    <name type="scientific">Oryza sativa subsp. japonica</name>
    <name type="common">Rice</name>
    <dbReference type="NCBI Taxonomy" id="39947"/>
    <lineage>
        <taxon>Eukaryota</taxon>
        <taxon>Viridiplantae</taxon>
        <taxon>Streptophyta</taxon>
        <taxon>Embryophyta</taxon>
        <taxon>Tracheophyta</taxon>
        <taxon>Spermatophyta</taxon>
        <taxon>Magnoliopsida</taxon>
        <taxon>Liliopsida</taxon>
        <taxon>Poales</taxon>
        <taxon>Poaceae</taxon>
        <taxon>BOP clade</taxon>
        <taxon>Oryzoideae</taxon>
        <taxon>Oryzeae</taxon>
        <taxon>Oryzinae</taxon>
        <taxon>Oryza</taxon>
        <taxon>Oryza sativa</taxon>
    </lineage>
</organism>
<dbReference type="KEGG" id="dosa:Os12g0186600"/>
<evidence type="ECO:0000313" key="2">
    <source>
        <dbReference type="Proteomes" id="UP000000763"/>
    </source>
</evidence>
<name>Q0IPL9_ORYSJ</name>
<dbReference type="EMBL" id="AP008218">
    <property type="protein sequence ID" value="BAF29346.2"/>
    <property type="molecule type" value="Genomic_DNA"/>
</dbReference>
<reference evidence="2" key="2">
    <citation type="journal article" date="2008" name="Nucleic Acids Res.">
        <title>The rice annotation project database (RAP-DB): 2008 update.</title>
        <authorList>
            <consortium name="The rice annotation project (RAP)"/>
        </authorList>
    </citation>
    <scope>GENOME REANNOTATION</scope>
    <source>
        <strain evidence="2">cv. Nipponbare</strain>
    </source>
</reference>
<protein>
    <submittedName>
        <fullName evidence="1">Os12g0186600 protein</fullName>
    </submittedName>
</protein>
<proteinExistence type="predicted"/>
<evidence type="ECO:0000313" key="1">
    <source>
        <dbReference type="EMBL" id="BAF29346.2"/>
    </source>
</evidence>
<gene>
    <name evidence="1" type="ordered locus">Os12g0186600</name>
</gene>
<sequence>MRELVAGNEMQRRGLEHRMSELEGHMIDICGSLRTSFTSLHQLAGECSVTTTIPAHPDEFSLTSSLVELATAMEEITSKHAARIGEETSNGIYTGACHVLACMRLAYPDLDLKKALDLGAADDARKDTMEEVGDLGESVLPLFEE</sequence>
<accession>Q0IPL9</accession>